<organism evidence="2 3">
    <name type="scientific">Aspergillus sclerotialis</name>
    <dbReference type="NCBI Taxonomy" id="2070753"/>
    <lineage>
        <taxon>Eukaryota</taxon>
        <taxon>Fungi</taxon>
        <taxon>Dikarya</taxon>
        <taxon>Ascomycota</taxon>
        <taxon>Pezizomycotina</taxon>
        <taxon>Eurotiomycetes</taxon>
        <taxon>Eurotiomycetidae</taxon>
        <taxon>Eurotiales</taxon>
        <taxon>Aspergillaceae</taxon>
        <taxon>Aspergillus</taxon>
        <taxon>Aspergillus subgen. Polypaecilum</taxon>
    </lineage>
</organism>
<sequence>MPDHMPGSFFLDSPAPPKLDLAGAKSQIFQVPQTPSASSSLYRSISYSRKRPRHETEKDPLLESRSDFISTTPLANTNYRDDLAEDHQTWHGKHETSDEFDYRPNRYRDNSLPPEICESVEPLVPNEVSGIGRKRSRRETIFCTPYGSPENFPSQPPATASWGRKMINVVGKVLDFCWSGAFAGFYAGGGRGFRMDPGSSTQLDDTPVQASSIENDDVFTTDSHTYNQTPIPGQFPEDEIQRNWVVVPNDDRDVFVDAACQPTPTRRVNRKNISPFHAHRRQTAASRLGKRGYPPSTPTKTHPLTPRSPQSPSSAETKRHVAQLRRRERQEDASLQRLNSQLETMIKEGKAALGTRVEVDELDMEDYN</sequence>
<gene>
    <name evidence="2" type="ORF">PHISCL_00598</name>
</gene>
<evidence type="ECO:0000256" key="1">
    <source>
        <dbReference type="SAM" id="MobiDB-lite"/>
    </source>
</evidence>
<feature type="region of interest" description="Disordered" evidence="1">
    <location>
        <begin position="30"/>
        <end position="62"/>
    </location>
</feature>
<comment type="caution">
    <text evidence="2">The sequence shown here is derived from an EMBL/GenBank/DDBJ whole genome shotgun (WGS) entry which is preliminary data.</text>
</comment>
<protein>
    <submittedName>
        <fullName evidence="2">Uncharacterized protein</fullName>
    </submittedName>
</protein>
<feature type="compositionally biased region" description="Polar residues" evidence="1">
    <location>
        <begin position="298"/>
        <end position="315"/>
    </location>
</feature>
<keyword evidence="3" id="KW-1185">Reference proteome</keyword>
<reference evidence="3" key="1">
    <citation type="submission" date="2017-02" db="EMBL/GenBank/DDBJ databases">
        <authorList>
            <person name="Tafer H."/>
            <person name="Lopandic K."/>
        </authorList>
    </citation>
    <scope>NUCLEOTIDE SEQUENCE [LARGE SCALE GENOMIC DNA]</scope>
    <source>
        <strain evidence="3">CBS 366.77</strain>
    </source>
</reference>
<dbReference type="STRING" id="2070753.A0A3A2ZXG7"/>
<dbReference type="OrthoDB" id="5138418at2759"/>
<dbReference type="Proteomes" id="UP000266188">
    <property type="component" value="Unassembled WGS sequence"/>
</dbReference>
<evidence type="ECO:0000313" key="2">
    <source>
        <dbReference type="EMBL" id="RJE27013.1"/>
    </source>
</evidence>
<dbReference type="EMBL" id="MVGC01000010">
    <property type="protein sequence ID" value="RJE27013.1"/>
    <property type="molecule type" value="Genomic_DNA"/>
</dbReference>
<proteinExistence type="predicted"/>
<name>A0A3A2ZXG7_9EURO</name>
<accession>A0A3A2ZXG7</accession>
<dbReference type="AlphaFoldDB" id="A0A3A2ZXG7"/>
<evidence type="ECO:0000313" key="3">
    <source>
        <dbReference type="Proteomes" id="UP000266188"/>
    </source>
</evidence>
<feature type="region of interest" description="Disordered" evidence="1">
    <location>
        <begin position="261"/>
        <end position="320"/>
    </location>
</feature>
<feature type="compositionally biased region" description="Low complexity" evidence="1">
    <location>
        <begin position="36"/>
        <end position="47"/>
    </location>
</feature>